<dbReference type="PANTHER" id="PTHR42681:SF1">
    <property type="entry name" value="MALONYL-COA-ACYL CARRIER PROTEIN TRANSACYLASE, MITOCHONDRIAL"/>
    <property type="match status" value="1"/>
</dbReference>
<evidence type="ECO:0000256" key="2">
    <source>
        <dbReference type="ARBA" id="ARBA00023315"/>
    </source>
</evidence>
<dbReference type="GO" id="GO:0006633">
    <property type="term" value="P:fatty acid biosynthetic process"/>
    <property type="evidence" value="ECO:0007669"/>
    <property type="project" value="TreeGrafter"/>
</dbReference>
<feature type="active site" evidence="5">
    <location>
        <position position="200"/>
    </location>
</feature>
<dbReference type="NCBIfam" id="TIGR00128">
    <property type="entry name" value="fabD"/>
    <property type="match status" value="1"/>
</dbReference>
<name>A0A4R2TSF0_9FIRM</name>
<accession>A0A4R2TSF0</accession>
<keyword evidence="2 4" id="KW-0012">Acyltransferase</keyword>
<dbReference type="InterPro" id="IPR050858">
    <property type="entry name" value="Mal-CoA-ACP_Trans/PKS_FabD"/>
</dbReference>
<evidence type="ECO:0000313" key="7">
    <source>
        <dbReference type="EMBL" id="TCQ05827.1"/>
    </source>
</evidence>
<protein>
    <recommendedName>
        <fullName evidence="4">Malonyl CoA-acyl carrier protein transacylase</fullName>
        <ecNumber evidence="4">2.3.1.39</ecNumber>
    </recommendedName>
</protein>
<dbReference type="InterPro" id="IPR024925">
    <property type="entry name" value="Malonyl_CoA-ACP_transAc"/>
</dbReference>
<dbReference type="SUPFAM" id="SSF52151">
    <property type="entry name" value="FabD/lysophospholipase-like"/>
    <property type="match status" value="1"/>
</dbReference>
<dbReference type="Gene3D" id="3.30.70.250">
    <property type="entry name" value="Malonyl-CoA ACP transacylase, ACP-binding"/>
    <property type="match status" value="1"/>
</dbReference>
<comment type="catalytic activity">
    <reaction evidence="3 4">
        <text>holo-[ACP] + malonyl-CoA = malonyl-[ACP] + CoA</text>
        <dbReference type="Rhea" id="RHEA:41792"/>
        <dbReference type="Rhea" id="RHEA-COMP:9623"/>
        <dbReference type="Rhea" id="RHEA-COMP:9685"/>
        <dbReference type="ChEBI" id="CHEBI:57287"/>
        <dbReference type="ChEBI" id="CHEBI:57384"/>
        <dbReference type="ChEBI" id="CHEBI:64479"/>
        <dbReference type="ChEBI" id="CHEBI:78449"/>
        <dbReference type="EC" id="2.3.1.39"/>
    </reaction>
</comment>
<reference evidence="7 8" key="1">
    <citation type="submission" date="2019-03" db="EMBL/GenBank/DDBJ databases">
        <title>Genomic Encyclopedia of Type Strains, Phase IV (KMG-IV): sequencing the most valuable type-strain genomes for metagenomic binning, comparative biology and taxonomic classification.</title>
        <authorList>
            <person name="Goeker M."/>
        </authorList>
    </citation>
    <scope>NUCLEOTIDE SEQUENCE [LARGE SCALE GENOMIC DNA]</scope>
    <source>
        <strain evidence="7 8">DSM 100013</strain>
    </source>
</reference>
<evidence type="ECO:0000259" key="6">
    <source>
        <dbReference type="SMART" id="SM00827"/>
    </source>
</evidence>
<dbReference type="InterPro" id="IPR004410">
    <property type="entry name" value="Malonyl_CoA-ACP_transAc_FabD"/>
</dbReference>
<dbReference type="GO" id="GO:0004314">
    <property type="term" value="F:[acyl-carrier-protein] S-malonyltransferase activity"/>
    <property type="evidence" value="ECO:0007669"/>
    <property type="project" value="UniProtKB-EC"/>
</dbReference>
<dbReference type="EMBL" id="SLYC01000004">
    <property type="protein sequence ID" value="TCQ05827.1"/>
    <property type="molecule type" value="Genomic_DNA"/>
</dbReference>
<comment type="caution">
    <text evidence="7">The sequence shown here is derived from an EMBL/GenBank/DDBJ whole genome shotgun (WGS) entry which is preliminary data.</text>
</comment>
<comment type="similarity">
    <text evidence="4">Belongs to the fabD family.</text>
</comment>
<dbReference type="SUPFAM" id="SSF55048">
    <property type="entry name" value="Probable ACP-binding domain of malonyl-CoA ACP transacylase"/>
    <property type="match status" value="1"/>
</dbReference>
<dbReference type="InterPro" id="IPR016036">
    <property type="entry name" value="Malonyl_transacylase_ACP-bd"/>
</dbReference>
<evidence type="ECO:0000256" key="1">
    <source>
        <dbReference type="ARBA" id="ARBA00022679"/>
    </source>
</evidence>
<dbReference type="FunFam" id="3.30.70.250:FF:000001">
    <property type="entry name" value="Malonyl CoA-acyl carrier protein transacylase"/>
    <property type="match status" value="1"/>
</dbReference>
<evidence type="ECO:0000256" key="3">
    <source>
        <dbReference type="ARBA" id="ARBA00048462"/>
    </source>
</evidence>
<dbReference type="EC" id="2.3.1.39" evidence="4"/>
<sequence>MTKLAFVFPGQGSQYVGMGKELFDNFNIVKDTFEEASDSLGLDMKKLCFEGPEDILVQTENTQPAILTTSVAFLRVLLSEGVDCSITAGLSLGEYGALVKSKAIKFTDAVKLVKKRGKFMQEAVPLGIGTMAAILGLEREVLVKCLEESKEYGIVEAANFNSPGQIVISGEVKAVEAAIKKISEAGAKKAVLLPVSAPFHSSLLKPAGDNLKIELNNIEIFDPSIPVVSNVTASKLLAKEEIAPALVKQVSSSVLWHDSVKLMLEEEVSTFIEVGPGKALSAFIKKIAKTEGYKANTLNVDDLNSLKSVLNTIK</sequence>
<dbReference type="InterPro" id="IPR014043">
    <property type="entry name" value="Acyl_transferase_dom"/>
</dbReference>
<feature type="domain" description="Malonyl-CoA:ACP transacylase (MAT)" evidence="6">
    <location>
        <begin position="7"/>
        <end position="302"/>
    </location>
</feature>
<dbReference type="PANTHER" id="PTHR42681">
    <property type="entry name" value="MALONYL-COA-ACYL CARRIER PROTEIN TRANSACYLASE, MITOCHONDRIAL"/>
    <property type="match status" value="1"/>
</dbReference>
<keyword evidence="8" id="KW-1185">Reference proteome</keyword>
<dbReference type="Proteomes" id="UP000295504">
    <property type="component" value="Unassembled WGS sequence"/>
</dbReference>
<evidence type="ECO:0000256" key="4">
    <source>
        <dbReference type="PIRNR" id="PIRNR000446"/>
    </source>
</evidence>
<dbReference type="InterPro" id="IPR016035">
    <property type="entry name" value="Acyl_Trfase/lysoPLipase"/>
</dbReference>
<dbReference type="Gene3D" id="3.40.366.10">
    <property type="entry name" value="Malonyl-Coenzyme A Acyl Carrier Protein, domain 2"/>
    <property type="match status" value="1"/>
</dbReference>
<proteinExistence type="inferred from homology"/>
<dbReference type="RefSeq" id="WP_132847568.1">
    <property type="nucleotide sequence ID" value="NZ_CP058648.1"/>
</dbReference>
<evidence type="ECO:0000313" key="8">
    <source>
        <dbReference type="Proteomes" id="UP000295504"/>
    </source>
</evidence>
<dbReference type="GO" id="GO:0005829">
    <property type="term" value="C:cytosol"/>
    <property type="evidence" value="ECO:0007669"/>
    <property type="project" value="TreeGrafter"/>
</dbReference>
<dbReference type="InterPro" id="IPR001227">
    <property type="entry name" value="Ac_transferase_dom_sf"/>
</dbReference>
<dbReference type="Pfam" id="PF00698">
    <property type="entry name" value="Acyl_transf_1"/>
    <property type="match status" value="1"/>
</dbReference>
<feature type="active site" evidence="5">
    <location>
        <position position="91"/>
    </location>
</feature>
<dbReference type="AlphaFoldDB" id="A0A4R2TSF0"/>
<dbReference type="PIRSF" id="PIRSF000446">
    <property type="entry name" value="Mct"/>
    <property type="match status" value="1"/>
</dbReference>
<gene>
    <name evidence="7" type="ORF">EDD79_10048</name>
</gene>
<evidence type="ECO:0000256" key="5">
    <source>
        <dbReference type="PIRSR" id="PIRSR000446-1"/>
    </source>
</evidence>
<dbReference type="SMART" id="SM00827">
    <property type="entry name" value="PKS_AT"/>
    <property type="match status" value="1"/>
</dbReference>
<organism evidence="7 8">
    <name type="scientific">Serpentinicella alkaliphila</name>
    <dbReference type="NCBI Taxonomy" id="1734049"/>
    <lineage>
        <taxon>Bacteria</taxon>
        <taxon>Bacillati</taxon>
        <taxon>Bacillota</taxon>
        <taxon>Clostridia</taxon>
        <taxon>Peptostreptococcales</taxon>
        <taxon>Natronincolaceae</taxon>
        <taxon>Serpentinicella</taxon>
    </lineage>
</organism>
<dbReference type="OrthoDB" id="9805460at2"/>
<keyword evidence="1 4" id="KW-0808">Transferase</keyword>